<sequence length="68" mass="7626">MFFCKGTHSTDKAIIAGLAGEGVKTTNPNFLPLLIEEVLGKTIPKLDRLSIHFDFEQDFFFHSESLVL</sequence>
<dbReference type="OrthoDB" id="9805537at2"/>
<dbReference type="InterPro" id="IPR005131">
    <property type="entry name" value="Ser_deHydtase_bsu"/>
</dbReference>
<dbReference type="GO" id="GO:0006094">
    <property type="term" value="P:gluconeogenesis"/>
    <property type="evidence" value="ECO:0007669"/>
    <property type="project" value="InterPro"/>
</dbReference>
<proteinExistence type="predicted"/>
<protein>
    <recommendedName>
        <fullName evidence="1">Serine dehydratase beta chain domain-containing protein</fullName>
    </recommendedName>
</protein>
<dbReference type="Proteomes" id="UP000254601">
    <property type="component" value="Unassembled WGS sequence"/>
</dbReference>
<evidence type="ECO:0000259" key="1">
    <source>
        <dbReference type="Pfam" id="PF03315"/>
    </source>
</evidence>
<dbReference type="AlphaFoldDB" id="A0A380MRE8"/>
<accession>A0A380MRE8</accession>
<evidence type="ECO:0000313" key="3">
    <source>
        <dbReference type="Proteomes" id="UP000254601"/>
    </source>
</evidence>
<feature type="domain" description="Serine dehydratase beta chain" evidence="1">
    <location>
        <begin position="7"/>
        <end position="64"/>
    </location>
</feature>
<dbReference type="RefSeq" id="WP_072577618.1">
    <property type="nucleotide sequence ID" value="NZ_LWHB01000244.1"/>
</dbReference>
<dbReference type="InterPro" id="IPR029009">
    <property type="entry name" value="ASB_dom_sf"/>
</dbReference>
<keyword evidence="3" id="KW-1185">Reference proteome</keyword>
<evidence type="ECO:0000313" key="2">
    <source>
        <dbReference type="EMBL" id="SUO94882.1"/>
    </source>
</evidence>
<dbReference type="GO" id="GO:0003941">
    <property type="term" value="F:L-serine ammonia-lyase activity"/>
    <property type="evidence" value="ECO:0007669"/>
    <property type="project" value="InterPro"/>
</dbReference>
<name>A0A380MRE8_9GAMM</name>
<dbReference type="EMBL" id="UHIC01000001">
    <property type="protein sequence ID" value="SUO94882.1"/>
    <property type="molecule type" value="Genomic_DNA"/>
</dbReference>
<dbReference type="Pfam" id="PF03315">
    <property type="entry name" value="SDH_beta"/>
    <property type="match status" value="1"/>
</dbReference>
<gene>
    <name evidence="2" type="ORF">NCTC13337_00976</name>
</gene>
<reference evidence="2 3" key="1">
    <citation type="submission" date="2018-06" db="EMBL/GenBank/DDBJ databases">
        <authorList>
            <consortium name="Pathogen Informatics"/>
            <person name="Doyle S."/>
        </authorList>
    </citation>
    <scope>NUCLEOTIDE SEQUENCE [LARGE SCALE GENOMIC DNA]</scope>
    <source>
        <strain evidence="2 3">NCTC13337</strain>
    </source>
</reference>
<dbReference type="GO" id="GO:0051539">
    <property type="term" value="F:4 iron, 4 sulfur cluster binding"/>
    <property type="evidence" value="ECO:0007669"/>
    <property type="project" value="InterPro"/>
</dbReference>
<organism evidence="2 3">
    <name type="scientific">Suttonella ornithocola</name>
    <dbReference type="NCBI Taxonomy" id="279832"/>
    <lineage>
        <taxon>Bacteria</taxon>
        <taxon>Pseudomonadati</taxon>
        <taxon>Pseudomonadota</taxon>
        <taxon>Gammaproteobacteria</taxon>
        <taxon>Cardiobacteriales</taxon>
        <taxon>Cardiobacteriaceae</taxon>
        <taxon>Suttonella</taxon>
    </lineage>
</organism>
<dbReference type="SUPFAM" id="SSF143548">
    <property type="entry name" value="Serine metabolism enzymes domain"/>
    <property type="match status" value="1"/>
</dbReference>
<dbReference type="Gene3D" id="3.30.1330.90">
    <property type="entry name" value="D-3-phosphoglycerate dehydrogenase, domain 3"/>
    <property type="match status" value="1"/>
</dbReference>